<reference evidence="2" key="2">
    <citation type="submission" date="2023-02" db="EMBL/GenBank/DDBJ databases">
        <authorList>
            <person name="Swenson N.G."/>
            <person name="Wegrzyn J.L."/>
            <person name="Mcevoy S.L."/>
        </authorList>
    </citation>
    <scope>NUCLEOTIDE SEQUENCE</scope>
    <source>
        <strain evidence="2">91603</strain>
        <tissue evidence="2">Leaf</tissue>
    </source>
</reference>
<dbReference type="EMBL" id="JAJSOW010000101">
    <property type="protein sequence ID" value="KAI9181958.1"/>
    <property type="molecule type" value="Genomic_DNA"/>
</dbReference>
<dbReference type="Proteomes" id="UP001064489">
    <property type="component" value="Chromosome 4"/>
</dbReference>
<name>A0AAD5NV55_ACENE</name>
<dbReference type="InterPro" id="IPR044730">
    <property type="entry name" value="RNase_H-like_dom_plant"/>
</dbReference>
<organism evidence="2 3">
    <name type="scientific">Acer negundo</name>
    <name type="common">Box elder</name>
    <dbReference type="NCBI Taxonomy" id="4023"/>
    <lineage>
        <taxon>Eukaryota</taxon>
        <taxon>Viridiplantae</taxon>
        <taxon>Streptophyta</taxon>
        <taxon>Embryophyta</taxon>
        <taxon>Tracheophyta</taxon>
        <taxon>Spermatophyta</taxon>
        <taxon>Magnoliopsida</taxon>
        <taxon>eudicotyledons</taxon>
        <taxon>Gunneridae</taxon>
        <taxon>Pentapetalae</taxon>
        <taxon>rosids</taxon>
        <taxon>malvids</taxon>
        <taxon>Sapindales</taxon>
        <taxon>Sapindaceae</taxon>
        <taxon>Hippocastanoideae</taxon>
        <taxon>Acereae</taxon>
        <taxon>Acer</taxon>
    </lineage>
</organism>
<evidence type="ECO:0000313" key="3">
    <source>
        <dbReference type="Proteomes" id="UP001064489"/>
    </source>
</evidence>
<sequence>MDALFHPLIAEATTFFRGALFAVEAELLVVVIEYDAKTVVDLVNSGSASLTNVGIVIADILYLLSCNNLDVSYVPKVANLAAHNLAQLSFSSSNDLFFLEDNPPSVDWLIKADAISELLVCLYECSFCEPGST</sequence>
<protein>
    <recommendedName>
        <fullName evidence="1">RNase H type-1 domain-containing protein</fullName>
    </recommendedName>
</protein>
<dbReference type="GO" id="GO:0003676">
    <property type="term" value="F:nucleic acid binding"/>
    <property type="evidence" value="ECO:0007669"/>
    <property type="project" value="InterPro"/>
</dbReference>
<dbReference type="InterPro" id="IPR002156">
    <property type="entry name" value="RNaseH_domain"/>
</dbReference>
<feature type="domain" description="RNase H type-1" evidence="1">
    <location>
        <begin position="6"/>
        <end position="87"/>
    </location>
</feature>
<dbReference type="InterPro" id="IPR053151">
    <property type="entry name" value="RNase_H-like"/>
</dbReference>
<keyword evidence="3" id="KW-1185">Reference proteome</keyword>
<accession>A0AAD5NV55</accession>
<dbReference type="GO" id="GO:0004523">
    <property type="term" value="F:RNA-DNA hybrid ribonuclease activity"/>
    <property type="evidence" value="ECO:0007669"/>
    <property type="project" value="InterPro"/>
</dbReference>
<dbReference type="AlphaFoldDB" id="A0AAD5NV55"/>
<dbReference type="PANTHER" id="PTHR47723">
    <property type="entry name" value="OS05G0353850 PROTEIN"/>
    <property type="match status" value="1"/>
</dbReference>
<dbReference type="CDD" id="cd06222">
    <property type="entry name" value="RNase_H_like"/>
    <property type="match status" value="1"/>
</dbReference>
<gene>
    <name evidence="2" type="ORF">LWI28_020528</name>
</gene>
<dbReference type="PANTHER" id="PTHR47723:SF19">
    <property type="entry name" value="POLYNUCLEOTIDYL TRANSFERASE, RIBONUCLEASE H-LIKE SUPERFAMILY PROTEIN"/>
    <property type="match status" value="1"/>
</dbReference>
<dbReference type="Pfam" id="PF13456">
    <property type="entry name" value="RVT_3"/>
    <property type="match status" value="1"/>
</dbReference>
<evidence type="ECO:0000259" key="1">
    <source>
        <dbReference type="Pfam" id="PF13456"/>
    </source>
</evidence>
<reference evidence="2" key="1">
    <citation type="journal article" date="2022" name="Plant J.">
        <title>Strategies of tolerance reflected in two North American maple genomes.</title>
        <authorList>
            <person name="McEvoy S.L."/>
            <person name="Sezen U.U."/>
            <person name="Trouern-Trend A."/>
            <person name="McMahon S.M."/>
            <person name="Schaberg P.G."/>
            <person name="Yang J."/>
            <person name="Wegrzyn J.L."/>
            <person name="Swenson N.G."/>
        </authorList>
    </citation>
    <scope>NUCLEOTIDE SEQUENCE</scope>
    <source>
        <strain evidence="2">91603</strain>
    </source>
</reference>
<evidence type="ECO:0000313" key="2">
    <source>
        <dbReference type="EMBL" id="KAI9181958.1"/>
    </source>
</evidence>
<comment type="caution">
    <text evidence="2">The sequence shown here is derived from an EMBL/GenBank/DDBJ whole genome shotgun (WGS) entry which is preliminary data.</text>
</comment>
<proteinExistence type="predicted"/>